<evidence type="ECO:0000256" key="3">
    <source>
        <dbReference type="ARBA" id="ARBA00022679"/>
    </source>
</evidence>
<keyword evidence="2" id="KW-0597">Phosphoprotein</keyword>
<dbReference type="OrthoDB" id="9809348at2"/>
<dbReference type="GO" id="GO:0016020">
    <property type="term" value="C:membrane"/>
    <property type="evidence" value="ECO:0007669"/>
    <property type="project" value="UniProtKB-SubCell"/>
</dbReference>
<dbReference type="InterPro" id="IPR050640">
    <property type="entry name" value="Bact_2-comp_sensor_kinase"/>
</dbReference>
<evidence type="ECO:0000256" key="1">
    <source>
        <dbReference type="ARBA" id="ARBA00004370"/>
    </source>
</evidence>
<dbReference type="AlphaFoldDB" id="A0A0B5QAW5"/>
<sequence length="579" mass="67426">MKVKKITKIRNRITIYFSIIILGLTLAVTSSISSIFSKEIIKQYNNVATEKITVISKILNENLDSIRHDSYMIENDKNIYDYMSKVNRNNSATPETNTEFFNTLSEYCKWSNYIISIIPLTTDKKIMDPLYSQYPYSELIYGNKELDNFIESGYSNKFSSPNTFPFNYENADYEKRTTITYFSRYLDKENYSLIGYLMINIKKKNLFMNIDDYCHGVFDSTFIVDKNGNLIYKIGNIDYDNIMLEKVNNDTVNVNNVKYMEFNSVIEAYPEWRVIGLISLDSLTRNLDSIRWLIYCIGIFSIAVVLFISHFTSKKITDPIYDITKAMNKFENGEWPDKLEAKTEDELKYLIISFNKMIYNIKNLIEQIYKEEEENKKLEVESMKTQLDLLQSQINPHFIHNTLNTINYLAIKNNQNEIRELIQSFNGLLRQSISTSKKLITLKDELTCTQNYLKIQKYRYGDIVKLVCNIPEELNNCLVPKLILQPLIENSLYHGIVPKGCAGTIKIDILPQKDFIKIKVIDDGVGISKRKSTHKGFNGISLDNISERLRLYFGSEYDLKVYSKTGIGTCIEFNIPYIY</sequence>
<feature type="transmembrane region" description="Helical" evidence="5">
    <location>
        <begin position="12"/>
        <end position="36"/>
    </location>
</feature>
<accession>A0A0B5QAW5</accession>
<keyword evidence="7" id="KW-0418">Kinase</keyword>
<dbReference type="PANTHER" id="PTHR34220:SF7">
    <property type="entry name" value="SENSOR HISTIDINE KINASE YPDA"/>
    <property type="match status" value="1"/>
</dbReference>
<keyword evidence="3" id="KW-0808">Transferase</keyword>
<feature type="domain" description="HAMP" evidence="6">
    <location>
        <begin position="314"/>
        <end position="366"/>
    </location>
</feature>
<comment type="subcellular location">
    <subcellularLocation>
        <location evidence="1">Membrane</location>
    </subcellularLocation>
</comment>
<proteinExistence type="predicted"/>
<feature type="coiled-coil region" evidence="4">
    <location>
        <begin position="361"/>
        <end position="431"/>
    </location>
</feature>
<evidence type="ECO:0000259" key="6">
    <source>
        <dbReference type="PROSITE" id="PS50885"/>
    </source>
</evidence>
<keyword evidence="5" id="KW-1133">Transmembrane helix</keyword>
<dbReference type="Gene3D" id="6.10.340.10">
    <property type="match status" value="1"/>
</dbReference>
<dbReference type="Pfam" id="PF00672">
    <property type="entry name" value="HAMP"/>
    <property type="match status" value="1"/>
</dbReference>
<dbReference type="CDD" id="cd06225">
    <property type="entry name" value="HAMP"/>
    <property type="match status" value="1"/>
</dbReference>
<dbReference type="Gene3D" id="3.30.565.10">
    <property type="entry name" value="Histidine kinase-like ATPase, C-terminal domain"/>
    <property type="match status" value="1"/>
</dbReference>
<dbReference type="RefSeq" id="WP_041895228.1">
    <property type="nucleotide sequence ID" value="NZ_CP010086.2"/>
</dbReference>
<dbReference type="EMBL" id="CP010086">
    <property type="protein sequence ID" value="AJG98090.1"/>
    <property type="molecule type" value="Genomic_DNA"/>
</dbReference>
<evidence type="ECO:0000256" key="5">
    <source>
        <dbReference type="SAM" id="Phobius"/>
    </source>
</evidence>
<dbReference type="InterPro" id="IPR010559">
    <property type="entry name" value="Sig_transdc_His_kin_internal"/>
</dbReference>
<evidence type="ECO:0000313" key="8">
    <source>
        <dbReference type="Proteomes" id="UP000031866"/>
    </source>
</evidence>
<dbReference type="InterPro" id="IPR003660">
    <property type="entry name" value="HAMP_dom"/>
</dbReference>
<feature type="transmembrane region" description="Helical" evidence="5">
    <location>
        <begin position="292"/>
        <end position="311"/>
    </location>
</feature>
<dbReference type="PROSITE" id="PS50885">
    <property type="entry name" value="HAMP"/>
    <property type="match status" value="1"/>
</dbReference>
<gene>
    <name evidence="7" type="ORF">LF65_01478</name>
</gene>
<keyword evidence="5" id="KW-0472">Membrane</keyword>
<organism evidence="7 8">
    <name type="scientific">Clostridium beijerinckii</name>
    <name type="common">Clostridium MP</name>
    <dbReference type="NCBI Taxonomy" id="1520"/>
    <lineage>
        <taxon>Bacteria</taxon>
        <taxon>Bacillati</taxon>
        <taxon>Bacillota</taxon>
        <taxon>Clostridia</taxon>
        <taxon>Eubacteriales</taxon>
        <taxon>Clostridiaceae</taxon>
        <taxon>Clostridium</taxon>
    </lineage>
</organism>
<protein>
    <submittedName>
        <fullName evidence="7">Histidine kinase</fullName>
    </submittedName>
</protein>
<evidence type="ECO:0000256" key="4">
    <source>
        <dbReference type="SAM" id="Coils"/>
    </source>
</evidence>
<dbReference type="KEGG" id="cbei:LF65_01478"/>
<keyword evidence="4" id="KW-0175">Coiled coil</keyword>
<dbReference type="GO" id="GO:0000155">
    <property type="term" value="F:phosphorelay sensor kinase activity"/>
    <property type="evidence" value="ECO:0007669"/>
    <property type="project" value="InterPro"/>
</dbReference>
<dbReference type="InterPro" id="IPR036890">
    <property type="entry name" value="HATPase_C_sf"/>
</dbReference>
<keyword evidence="5" id="KW-0812">Transmembrane</keyword>
<dbReference type="STRING" id="1520.LF65_01478"/>
<name>A0A0B5QAW5_CLOBE</name>
<evidence type="ECO:0000256" key="2">
    <source>
        <dbReference type="ARBA" id="ARBA00022553"/>
    </source>
</evidence>
<reference evidence="8" key="1">
    <citation type="submission" date="2014-12" db="EMBL/GenBank/DDBJ databases">
        <title>Genome sequence of Clostridium beijerinckii strain 59B.</title>
        <authorList>
            <person name="Little G.T."/>
            <person name="Minton N.P."/>
        </authorList>
    </citation>
    <scope>NUCLEOTIDE SEQUENCE [LARGE SCALE GENOMIC DNA]</scope>
    <source>
        <strain evidence="8">59B</strain>
    </source>
</reference>
<dbReference type="SUPFAM" id="SSF158472">
    <property type="entry name" value="HAMP domain-like"/>
    <property type="match status" value="1"/>
</dbReference>
<dbReference type="PANTHER" id="PTHR34220">
    <property type="entry name" value="SENSOR HISTIDINE KINASE YPDA"/>
    <property type="match status" value="1"/>
</dbReference>
<dbReference type="SUPFAM" id="SSF55874">
    <property type="entry name" value="ATPase domain of HSP90 chaperone/DNA topoisomerase II/histidine kinase"/>
    <property type="match status" value="1"/>
</dbReference>
<evidence type="ECO:0000313" key="7">
    <source>
        <dbReference type="EMBL" id="AJG98090.1"/>
    </source>
</evidence>
<dbReference type="Pfam" id="PF06580">
    <property type="entry name" value="His_kinase"/>
    <property type="match status" value="1"/>
</dbReference>
<dbReference type="Proteomes" id="UP000031866">
    <property type="component" value="Chromosome"/>
</dbReference>